<proteinExistence type="predicted"/>
<dbReference type="Proteomes" id="UP000822688">
    <property type="component" value="Chromosome 10"/>
</dbReference>
<dbReference type="InterPro" id="IPR057394">
    <property type="entry name" value="PIGBOS1"/>
</dbReference>
<evidence type="ECO:0000256" key="2">
    <source>
        <dbReference type="SAM" id="Phobius"/>
    </source>
</evidence>
<protein>
    <submittedName>
        <fullName evidence="3">Uncharacterized protein</fullName>
    </submittedName>
</protein>
<keyword evidence="2" id="KW-0472">Membrane</keyword>
<comment type="caution">
    <text evidence="3">The sequence shown here is derived from an EMBL/GenBank/DDBJ whole genome shotgun (WGS) entry which is preliminary data.</text>
</comment>
<feature type="region of interest" description="Disordered" evidence="1">
    <location>
        <begin position="37"/>
        <end position="80"/>
    </location>
</feature>
<feature type="compositionally biased region" description="Low complexity" evidence="1">
    <location>
        <begin position="42"/>
        <end position="64"/>
    </location>
</feature>
<evidence type="ECO:0000313" key="4">
    <source>
        <dbReference type="Proteomes" id="UP000822688"/>
    </source>
</evidence>
<dbReference type="AlphaFoldDB" id="A0A8T0GQE7"/>
<accession>A0A8T0GQE7</accession>
<sequence>MYRRAHLPLPLVAGAIGIGIMSGSFIFRPALEDYWSQHPTADDASPAAPDQSSQPISSTEAPVLAPAPAPAPATSMTRHS</sequence>
<dbReference type="EMBL" id="CM026431">
    <property type="protein sequence ID" value="KAG0560519.1"/>
    <property type="molecule type" value="Genomic_DNA"/>
</dbReference>
<keyword evidence="2" id="KW-1133">Transmembrane helix</keyword>
<evidence type="ECO:0000313" key="3">
    <source>
        <dbReference type="EMBL" id="KAG0560519.1"/>
    </source>
</evidence>
<keyword evidence="2" id="KW-0812">Transmembrane</keyword>
<reference evidence="3" key="1">
    <citation type="submission" date="2020-06" db="EMBL/GenBank/DDBJ databases">
        <title>WGS assembly of Ceratodon purpureus strain R40.</title>
        <authorList>
            <person name="Carey S.B."/>
            <person name="Jenkins J."/>
            <person name="Shu S."/>
            <person name="Lovell J.T."/>
            <person name="Sreedasyam A."/>
            <person name="Maumus F."/>
            <person name="Tiley G.P."/>
            <person name="Fernandez-Pozo N."/>
            <person name="Barry K."/>
            <person name="Chen C."/>
            <person name="Wang M."/>
            <person name="Lipzen A."/>
            <person name="Daum C."/>
            <person name="Saski C.A."/>
            <person name="Payton A.C."/>
            <person name="Mcbreen J.C."/>
            <person name="Conrad R.E."/>
            <person name="Kollar L.M."/>
            <person name="Olsson S."/>
            <person name="Huttunen S."/>
            <person name="Landis J.B."/>
            <person name="Wickett N.J."/>
            <person name="Johnson M.G."/>
            <person name="Rensing S.A."/>
            <person name="Grimwood J."/>
            <person name="Schmutz J."/>
            <person name="Mcdaniel S.F."/>
        </authorList>
    </citation>
    <scope>NUCLEOTIDE SEQUENCE</scope>
    <source>
        <strain evidence="3">R40</strain>
    </source>
</reference>
<keyword evidence="4" id="KW-1185">Reference proteome</keyword>
<dbReference type="Pfam" id="PF23670">
    <property type="entry name" value="PIGBOS1"/>
    <property type="match status" value="1"/>
</dbReference>
<gene>
    <name evidence="3" type="ORF">KC19_10G186600</name>
</gene>
<organism evidence="3 4">
    <name type="scientific">Ceratodon purpureus</name>
    <name type="common">Fire moss</name>
    <name type="synonym">Dicranum purpureum</name>
    <dbReference type="NCBI Taxonomy" id="3225"/>
    <lineage>
        <taxon>Eukaryota</taxon>
        <taxon>Viridiplantae</taxon>
        <taxon>Streptophyta</taxon>
        <taxon>Embryophyta</taxon>
        <taxon>Bryophyta</taxon>
        <taxon>Bryophytina</taxon>
        <taxon>Bryopsida</taxon>
        <taxon>Dicranidae</taxon>
        <taxon>Pseudoditrichales</taxon>
        <taxon>Ditrichaceae</taxon>
        <taxon>Ceratodon</taxon>
    </lineage>
</organism>
<name>A0A8T0GQE7_CERPU</name>
<evidence type="ECO:0000256" key="1">
    <source>
        <dbReference type="SAM" id="MobiDB-lite"/>
    </source>
</evidence>
<feature type="transmembrane region" description="Helical" evidence="2">
    <location>
        <begin position="7"/>
        <end position="27"/>
    </location>
</feature>